<keyword evidence="1" id="KW-0472">Membrane</keyword>
<dbReference type="Proteomes" id="UP001500755">
    <property type="component" value="Unassembled WGS sequence"/>
</dbReference>
<feature type="transmembrane region" description="Helical" evidence="1">
    <location>
        <begin position="27"/>
        <end position="43"/>
    </location>
</feature>
<feature type="transmembrane region" description="Helical" evidence="1">
    <location>
        <begin position="5"/>
        <end position="21"/>
    </location>
</feature>
<keyword evidence="3" id="KW-1185">Reference proteome</keyword>
<feature type="transmembrane region" description="Helical" evidence="1">
    <location>
        <begin position="302"/>
        <end position="328"/>
    </location>
</feature>
<feature type="transmembrane region" description="Helical" evidence="1">
    <location>
        <begin position="102"/>
        <end position="127"/>
    </location>
</feature>
<feature type="transmembrane region" description="Helical" evidence="1">
    <location>
        <begin position="50"/>
        <end position="74"/>
    </location>
</feature>
<feature type="transmembrane region" description="Helical" evidence="1">
    <location>
        <begin position="139"/>
        <end position="157"/>
    </location>
</feature>
<keyword evidence="1" id="KW-1133">Transmembrane helix</keyword>
<evidence type="ECO:0000313" key="3">
    <source>
        <dbReference type="Proteomes" id="UP001500755"/>
    </source>
</evidence>
<accession>A0ABN2TFC6</accession>
<proteinExistence type="predicted"/>
<gene>
    <name evidence="2" type="ORF">GCM10009755_15310</name>
</gene>
<keyword evidence="1" id="KW-0812">Transmembrane</keyword>
<dbReference type="InterPro" id="IPR003474">
    <property type="entry name" value="Glcn_transporter"/>
</dbReference>
<dbReference type="PANTHER" id="PTHR30354:SF11">
    <property type="entry name" value="PERMEASE"/>
    <property type="match status" value="1"/>
</dbReference>
<comment type="caution">
    <text evidence="2">The sequence shown here is derived from an EMBL/GenBank/DDBJ whole genome shotgun (WGS) entry which is preliminary data.</text>
</comment>
<dbReference type="PANTHER" id="PTHR30354">
    <property type="entry name" value="GNT FAMILY GLUCONATE TRANSPORTER"/>
    <property type="match status" value="1"/>
</dbReference>
<dbReference type="Pfam" id="PF02447">
    <property type="entry name" value="GntP_permease"/>
    <property type="match status" value="1"/>
</dbReference>
<evidence type="ECO:0000313" key="2">
    <source>
        <dbReference type="EMBL" id="GAA2006244.1"/>
    </source>
</evidence>
<organism evidence="2 3">
    <name type="scientific">Brevibacterium samyangense</name>
    <dbReference type="NCBI Taxonomy" id="366888"/>
    <lineage>
        <taxon>Bacteria</taxon>
        <taxon>Bacillati</taxon>
        <taxon>Actinomycetota</taxon>
        <taxon>Actinomycetes</taxon>
        <taxon>Micrococcales</taxon>
        <taxon>Brevibacteriaceae</taxon>
        <taxon>Brevibacterium</taxon>
    </lineage>
</organism>
<sequence length="488" mass="50258">MDVQLILALVVGIAVIVFLVLRTRLDAFLALLIAALTTGLIAGQSLTDVLAAITGGFGSTIGNIGIVIGLGVFVGKILEVSGAADRLARAFLTMFGKGREPWAMGTVGSIVSIPVFCDSGFVIMNPLARAIARVKKGGYVTLCLALGCGMTLTHHMVPPTPGPLGAAGILGADIGAVILTGAIFTVCLLPVVVLYAKWMGPKLEPTLNAEVARDVYGENHDVKLAVSGGEDVHSKLGSVVTYRPEEYFGEAPAGKKFLNVGAFVSALPLLVPLLLIVANTVVSAIDKAQTGQLSGDYAPSEWAQPLVFLGTPMIALIIGIVLAVYLLLPRWTPRSKVHGWLSSAAADAGLVLLITGAGGAFGKVLQESGVGDALAEAIAATPLPAFLVPFLIATLVRLAQGSGTVAMLTAASVTLPLVSTLGISPLIATMACVTGSMVFSYFSDSYFWVVTRFTGLDGLNAVKGWSGITTAVWAGSIPLLVVANLLVG</sequence>
<feature type="transmembrane region" description="Helical" evidence="1">
    <location>
        <begin position="257"/>
        <end position="282"/>
    </location>
</feature>
<dbReference type="EMBL" id="BAAANO010000013">
    <property type="protein sequence ID" value="GAA2006244.1"/>
    <property type="molecule type" value="Genomic_DNA"/>
</dbReference>
<name>A0ABN2TFC6_9MICO</name>
<reference evidence="2 3" key="1">
    <citation type="journal article" date="2019" name="Int. J. Syst. Evol. Microbiol.">
        <title>The Global Catalogue of Microorganisms (GCM) 10K type strain sequencing project: providing services to taxonomists for standard genome sequencing and annotation.</title>
        <authorList>
            <consortium name="The Broad Institute Genomics Platform"/>
            <consortium name="The Broad Institute Genome Sequencing Center for Infectious Disease"/>
            <person name="Wu L."/>
            <person name="Ma J."/>
        </authorList>
    </citation>
    <scope>NUCLEOTIDE SEQUENCE [LARGE SCALE GENOMIC DNA]</scope>
    <source>
        <strain evidence="2 3">JCM 14546</strain>
    </source>
</reference>
<dbReference type="PIRSF" id="PIRSF002746">
    <property type="entry name" value="Gluconate_transporter"/>
    <property type="match status" value="1"/>
</dbReference>
<feature type="transmembrane region" description="Helical" evidence="1">
    <location>
        <begin position="340"/>
        <end position="361"/>
    </location>
</feature>
<protein>
    <submittedName>
        <fullName evidence="2">Gluconate:H+ symporter</fullName>
    </submittedName>
</protein>
<feature type="transmembrane region" description="Helical" evidence="1">
    <location>
        <begin position="462"/>
        <end position="487"/>
    </location>
</feature>
<dbReference type="RefSeq" id="WP_344308470.1">
    <property type="nucleotide sequence ID" value="NZ_BAAANO010000013.1"/>
</dbReference>
<feature type="transmembrane region" description="Helical" evidence="1">
    <location>
        <begin position="417"/>
        <end position="442"/>
    </location>
</feature>
<evidence type="ECO:0000256" key="1">
    <source>
        <dbReference type="SAM" id="Phobius"/>
    </source>
</evidence>
<feature type="transmembrane region" description="Helical" evidence="1">
    <location>
        <begin position="373"/>
        <end position="396"/>
    </location>
</feature>
<feature type="transmembrane region" description="Helical" evidence="1">
    <location>
        <begin position="169"/>
        <end position="196"/>
    </location>
</feature>